<organism evidence="1 2">
    <name type="scientific">Pseudoalteromonas ruthenica</name>
    <dbReference type="NCBI Taxonomy" id="151081"/>
    <lineage>
        <taxon>Bacteria</taxon>
        <taxon>Pseudomonadati</taxon>
        <taxon>Pseudomonadota</taxon>
        <taxon>Gammaproteobacteria</taxon>
        <taxon>Alteromonadales</taxon>
        <taxon>Pseudoalteromonadaceae</taxon>
        <taxon>Pseudoalteromonas</taxon>
    </lineage>
</organism>
<name>A0A0F4PSX2_9GAMM</name>
<gene>
    <name evidence="1" type="ORF">TW72_00465</name>
</gene>
<dbReference type="EMBL" id="JXXZ01000001">
    <property type="protein sequence ID" value="KJZ02195.1"/>
    <property type="molecule type" value="Genomic_DNA"/>
</dbReference>
<accession>A0A0F4PSX2</accession>
<dbReference type="PATRIC" id="fig|151081.8.peg.1274"/>
<sequence>MKKYTADDIKPIDWEAHVRMRPEMYFPTPDVDAEEVAKAIEYSAKVLGAVETDFSEMDGWSYFCADKDWIFKSEFKFESIHEIFSGPGPFPEVKQQNAFRCESLCLAFSSSVYTASNGEVIVLKGSAPVGALLEAHLKKLGGWERVVGFRFIKSA</sequence>
<dbReference type="AlphaFoldDB" id="A0A0F4PSX2"/>
<protein>
    <submittedName>
        <fullName evidence="1">Uncharacterized protein</fullName>
    </submittedName>
</protein>
<dbReference type="GeneID" id="58226960"/>
<evidence type="ECO:0000313" key="2">
    <source>
        <dbReference type="Proteomes" id="UP000033664"/>
    </source>
</evidence>
<proteinExistence type="predicted"/>
<evidence type="ECO:0000313" key="1">
    <source>
        <dbReference type="EMBL" id="KJZ02195.1"/>
    </source>
</evidence>
<dbReference type="RefSeq" id="WP_045978944.1">
    <property type="nucleotide sequence ID" value="NZ_JXXY01000005.1"/>
</dbReference>
<keyword evidence="2" id="KW-1185">Reference proteome</keyword>
<dbReference type="OrthoDB" id="5664954at2"/>
<dbReference type="Proteomes" id="UP000033664">
    <property type="component" value="Unassembled WGS sequence"/>
</dbReference>
<comment type="caution">
    <text evidence="1">The sequence shown here is derived from an EMBL/GenBank/DDBJ whole genome shotgun (WGS) entry which is preliminary data.</text>
</comment>
<reference evidence="1 2" key="1">
    <citation type="journal article" date="2015" name="BMC Genomics">
        <title>Genome mining reveals unlocked bioactive potential of marine Gram-negative bacteria.</title>
        <authorList>
            <person name="Machado H."/>
            <person name="Sonnenschein E.C."/>
            <person name="Melchiorsen J."/>
            <person name="Gram L."/>
        </authorList>
    </citation>
    <scope>NUCLEOTIDE SEQUENCE [LARGE SCALE GENOMIC DNA]</scope>
    <source>
        <strain evidence="1 2">S3137</strain>
    </source>
</reference>